<dbReference type="InterPro" id="IPR038282">
    <property type="entry name" value="DUF2267_sf"/>
</dbReference>
<keyword evidence="2" id="KW-1185">Reference proteome</keyword>
<reference evidence="1 2" key="1">
    <citation type="journal article" date="2015" name="Sci. Rep.">
        <title>Unraveling adaptation of Pontibacter korlensis to radiation and infertility in desert through complete genome and comparative transcriptomic analysis.</title>
        <authorList>
            <person name="Dai J."/>
            <person name="Dai W."/>
            <person name="Qiu C."/>
            <person name="Yang Z."/>
            <person name="Zhang Y."/>
            <person name="Zhou M."/>
            <person name="Zhang L."/>
            <person name="Fang C."/>
            <person name="Gao Q."/>
            <person name="Yang Q."/>
            <person name="Li X."/>
            <person name="Wang Z."/>
            <person name="Wang Z."/>
            <person name="Jia Z."/>
            <person name="Chen X."/>
        </authorList>
    </citation>
    <scope>NUCLEOTIDE SEQUENCE [LARGE SCALE GENOMIC DNA]</scope>
    <source>
        <strain evidence="1 2">X14-1T</strain>
    </source>
</reference>
<evidence type="ECO:0000313" key="2">
    <source>
        <dbReference type="Proteomes" id="UP000033109"/>
    </source>
</evidence>
<dbReference type="InterPro" id="IPR018727">
    <property type="entry name" value="DUF2267"/>
</dbReference>
<dbReference type="PATRIC" id="fig|400092.3.peg.4998"/>
<accession>A0A0E3ZH55</accession>
<dbReference type="KEGG" id="pko:PKOR_22715"/>
<dbReference type="EMBL" id="CP009621">
    <property type="protein sequence ID" value="AKD05345.1"/>
    <property type="molecule type" value="Genomic_DNA"/>
</dbReference>
<dbReference type="OrthoDB" id="1437314at2"/>
<dbReference type="Proteomes" id="UP000033109">
    <property type="component" value="Chromosome"/>
</dbReference>
<dbReference type="Pfam" id="PF10025">
    <property type="entry name" value="DUF2267"/>
    <property type="match status" value="1"/>
</dbReference>
<dbReference type="RefSeq" id="WP_046313700.1">
    <property type="nucleotide sequence ID" value="NZ_CBCSCY010000034.1"/>
</dbReference>
<proteinExistence type="predicted"/>
<dbReference type="Gene3D" id="1.10.490.110">
    <property type="entry name" value="Uncharacterized conserved protein DUF2267"/>
    <property type="match status" value="1"/>
</dbReference>
<sequence length="151" mass="17641">MGLDFAQHNQKATEFIKEVARELETPGDVAYADRLVKSVLSVLREMIQPEESLNLVSSLPMYLQGLLLDGWKMTWDTKRIETREEFFDELREKYPRTTGRPLGDYQSARKDVKAVLRVLQKYVPEGEVLHVKTQLSPPIAELWDKEEYEER</sequence>
<dbReference type="AlphaFoldDB" id="A0A0E3ZH55"/>
<name>A0A0E3ZH55_9BACT</name>
<dbReference type="HOGENOM" id="CLU_112438_1_0_10"/>
<dbReference type="STRING" id="400092.PKOR_22715"/>
<gene>
    <name evidence="1" type="ORF">PKOR_22715</name>
</gene>
<organism evidence="1 2">
    <name type="scientific">Pontibacter korlensis</name>
    <dbReference type="NCBI Taxonomy" id="400092"/>
    <lineage>
        <taxon>Bacteria</taxon>
        <taxon>Pseudomonadati</taxon>
        <taxon>Bacteroidota</taxon>
        <taxon>Cytophagia</taxon>
        <taxon>Cytophagales</taxon>
        <taxon>Hymenobacteraceae</taxon>
        <taxon>Pontibacter</taxon>
    </lineage>
</organism>
<evidence type="ECO:0008006" key="3">
    <source>
        <dbReference type="Google" id="ProtNLM"/>
    </source>
</evidence>
<evidence type="ECO:0000313" key="1">
    <source>
        <dbReference type="EMBL" id="AKD05345.1"/>
    </source>
</evidence>
<protein>
    <recommendedName>
        <fullName evidence="3">DUF2267 domain-containing protein</fullName>
    </recommendedName>
</protein>